<evidence type="ECO:0000313" key="9">
    <source>
        <dbReference type="EMBL" id="MWC45472.1"/>
    </source>
</evidence>
<proteinExistence type="predicted"/>
<keyword evidence="11" id="KW-1185">Reference proteome</keyword>
<feature type="transmembrane region" description="Helical" evidence="7">
    <location>
        <begin position="143"/>
        <end position="160"/>
    </location>
</feature>
<dbReference type="CDD" id="cd17503">
    <property type="entry name" value="MFS_LmrB_MDR_like"/>
    <property type="match status" value="1"/>
</dbReference>
<gene>
    <name evidence="9" type="ORF">GQR91_17805</name>
    <name evidence="10" type="ORF">SAMN05216557_11176</name>
</gene>
<feature type="transmembrane region" description="Helical" evidence="7">
    <location>
        <begin position="212"/>
        <end position="231"/>
    </location>
</feature>
<keyword evidence="4 7" id="KW-0812">Transmembrane</keyword>
<dbReference type="Proteomes" id="UP000436801">
    <property type="component" value="Unassembled WGS sequence"/>
</dbReference>
<keyword evidence="6 7" id="KW-0472">Membrane</keyword>
<dbReference type="AlphaFoldDB" id="A0A1G7RIA4"/>
<evidence type="ECO:0000256" key="3">
    <source>
        <dbReference type="ARBA" id="ARBA00022475"/>
    </source>
</evidence>
<evidence type="ECO:0000259" key="8">
    <source>
        <dbReference type="PROSITE" id="PS50850"/>
    </source>
</evidence>
<keyword evidence="3" id="KW-1003">Cell membrane</keyword>
<organism evidence="10 11">
    <name type="scientific">Sphingomonas carotinifaciens</name>
    <dbReference type="NCBI Taxonomy" id="1166323"/>
    <lineage>
        <taxon>Bacteria</taxon>
        <taxon>Pseudomonadati</taxon>
        <taxon>Pseudomonadota</taxon>
        <taxon>Alphaproteobacteria</taxon>
        <taxon>Sphingomonadales</taxon>
        <taxon>Sphingomonadaceae</taxon>
        <taxon>Sphingomonas</taxon>
    </lineage>
</organism>
<evidence type="ECO:0000256" key="2">
    <source>
        <dbReference type="ARBA" id="ARBA00022448"/>
    </source>
</evidence>
<evidence type="ECO:0000313" key="11">
    <source>
        <dbReference type="Proteomes" id="UP000323502"/>
    </source>
</evidence>
<dbReference type="SUPFAM" id="SSF103473">
    <property type="entry name" value="MFS general substrate transporter"/>
    <property type="match status" value="1"/>
</dbReference>
<protein>
    <submittedName>
        <fullName evidence="9">DHA2 family efflux MFS transporter permease subunit</fullName>
    </submittedName>
    <submittedName>
        <fullName evidence="10">MFS transporter, DHA2 family, multidrug resistance protein</fullName>
    </submittedName>
</protein>
<feature type="transmembrane region" description="Helical" evidence="7">
    <location>
        <begin position="84"/>
        <end position="103"/>
    </location>
</feature>
<feature type="transmembrane region" description="Helical" evidence="7">
    <location>
        <begin position="318"/>
        <end position="340"/>
    </location>
</feature>
<dbReference type="OrthoDB" id="9812221at2"/>
<dbReference type="GO" id="GO:0022857">
    <property type="term" value="F:transmembrane transporter activity"/>
    <property type="evidence" value="ECO:0007669"/>
    <property type="project" value="InterPro"/>
</dbReference>
<dbReference type="Gene3D" id="1.20.1720.10">
    <property type="entry name" value="Multidrug resistance protein D"/>
    <property type="match status" value="1"/>
</dbReference>
<evidence type="ECO:0000256" key="5">
    <source>
        <dbReference type="ARBA" id="ARBA00022989"/>
    </source>
</evidence>
<feature type="domain" description="Major facilitator superfamily (MFS) profile" evidence="8">
    <location>
        <begin position="18"/>
        <end position="505"/>
    </location>
</feature>
<dbReference type="GO" id="GO:0005886">
    <property type="term" value="C:plasma membrane"/>
    <property type="evidence" value="ECO:0007669"/>
    <property type="project" value="UniProtKB-SubCell"/>
</dbReference>
<feature type="transmembrane region" description="Helical" evidence="7">
    <location>
        <begin position="243"/>
        <end position="262"/>
    </location>
</feature>
<dbReference type="EMBL" id="WSUT01000006">
    <property type="protein sequence ID" value="MWC45472.1"/>
    <property type="molecule type" value="Genomic_DNA"/>
</dbReference>
<keyword evidence="2" id="KW-0813">Transport</keyword>
<dbReference type="PANTHER" id="PTHR23501:SF174">
    <property type="entry name" value="MULTIDRUG EXPORT PROTEIN EMRB-RELATED"/>
    <property type="match status" value="1"/>
</dbReference>
<accession>A0A1G7RIA4</accession>
<keyword evidence="5 7" id="KW-1133">Transmembrane helix</keyword>
<dbReference type="PRINTS" id="PR01036">
    <property type="entry name" value="TCRTETB"/>
</dbReference>
<evidence type="ECO:0000256" key="7">
    <source>
        <dbReference type="SAM" id="Phobius"/>
    </source>
</evidence>
<dbReference type="RefSeq" id="WP_149683490.1">
    <property type="nucleotide sequence ID" value="NZ_FNBI01000011.1"/>
</dbReference>
<evidence type="ECO:0000313" key="12">
    <source>
        <dbReference type="Proteomes" id="UP000436801"/>
    </source>
</evidence>
<dbReference type="PROSITE" id="PS50850">
    <property type="entry name" value="MFS"/>
    <property type="match status" value="1"/>
</dbReference>
<feature type="transmembrane region" description="Helical" evidence="7">
    <location>
        <begin position="283"/>
        <end position="306"/>
    </location>
</feature>
<name>A0A1G7RIA4_9SPHN</name>
<feature type="transmembrane region" description="Helical" evidence="7">
    <location>
        <begin position="109"/>
        <end position="131"/>
    </location>
</feature>
<dbReference type="InterPro" id="IPR004638">
    <property type="entry name" value="EmrB-like"/>
</dbReference>
<dbReference type="Proteomes" id="UP000323502">
    <property type="component" value="Unassembled WGS sequence"/>
</dbReference>
<dbReference type="InterPro" id="IPR020846">
    <property type="entry name" value="MFS_dom"/>
</dbReference>
<feature type="transmembrane region" description="Helical" evidence="7">
    <location>
        <begin position="58"/>
        <end position="77"/>
    </location>
</feature>
<dbReference type="PANTHER" id="PTHR23501">
    <property type="entry name" value="MAJOR FACILITATOR SUPERFAMILY"/>
    <property type="match status" value="1"/>
</dbReference>
<evidence type="ECO:0000256" key="6">
    <source>
        <dbReference type="ARBA" id="ARBA00023136"/>
    </source>
</evidence>
<feature type="transmembrane region" description="Helical" evidence="7">
    <location>
        <begin position="411"/>
        <end position="431"/>
    </location>
</feature>
<reference evidence="10 11" key="1">
    <citation type="submission" date="2016-10" db="EMBL/GenBank/DDBJ databases">
        <authorList>
            <person name="Varghese N."/>
            <person name="Submissions S."/>
        </authorList>
    </citation>
    <scope>NUCLEOTIDE SEQUENCE [LARGE SCALE GENOMIC DNA]</scope>
    <source>
        <strain evidence="10 11">S7-754</strain>
    </source>
</reference>
<dbReference type="NCBIfam" id="TIGR00711">
    <property type="entry name" value="efflux_EmrB"/>
    <property type="match status" value="1"/>
</dbReference>
<reference evidence="9 12" key="2">
    <citation type="submission" date="2019-12" db="EMBL/GenBank/DDBJ databases">
        <authorList>
            <person name="Zheng J."/>
        </authorList>
    </citation>
    <scope>NUCLEOTIDE SEQUENCE [LARGE SCALE GENOMIC DNA]</scope>
    <source>
        <strain evidence="9 12">DSM 27347</strain>
    </source>
</reference>
<dbReference type="InterPro" id="IPR036259">
    <property type="entry name" value="MFS_trans_sf"/>
</dbReference>
<sequence length="511" mass="54398">MSATPRSAAKPGVPPLLIAGIVSFGTLFETMNSTGLAVALNTIAGNLASSPESSDTILTGYLVAQAAILPLSGWASLYFGRKPFYICCVAAFTIASALCAMAWSIESLIFFRILQGMAAAGNAASESSIIADTLPAEQRGLGFALYGMAVVLGPAIGPVYGGWVAENASWHWIFWLNVPTGIAAVTGCILLLNDPPAVRNATRKRRAKGLRLDWFGFLLGAVGLASISYVLDRGQTNDWFATSSILWATVIGITCLLLWPIWEMLARDPVVKFRLFKNRNPAIAVVLIFVTGATLFGTPAIVPLLLQQQLGYNSTTAGLVLGLGALPVLFLLPVTGFLTGKVATRHLVGVGFVSVGIGMYLSSHIYPDLSFSQIVCFSIAQQLGVGLIYTPLQSQSYIGVPGKLREQAGTFMAIAVNMGGSVGTALAVTMLERGQQSYREQLVPYASPWRDEYQQALRQYGSAESFSQAIDTQAAVLSFQGVFFIIACAIAACLPLLFFLKGKPSPEDQEA</sequence>
<evidence type="ECO:0000256" key="4">
    <source>
        <dbReference type="ARBA" id="ARBA00022692"/>
    </source>
</evidence>
<dbReference type="InterPro" id="IPR011701">
    <property type="entry name" value="MFS"/>
</dbReference>
<evidence type="ECO:0000313" key="10">
    <source>
        <dbReference type="EMBL" id="SDG09869.1"/>
    </source>
</evidence>
<dbReference type="Pfam" id="PF07690">
    <property type="entry name" value="MFS_1"/>
    <property type="match status" value="1"/>
</dbReference>
<evidence type="ECO:0000256" key="1">
    <source>
        <dbReference type="ARBA" id="ARBA00004651"/>
    </source>
</evidence>
<feature type="transmembrane region" description="Helical" evidence="7">
    <location>
        <begin position="481"/>
        <end position="500"/>
    </location>
</feature>
<feature type="transmembrane region" description="Helical" evidence="7">
    <location>
        <begin position="347"/>
        <end position="365"/>
    </location>
</feature>
<comment type="subcellular location">
    <subcellularLocation>
        <location evidence="1">Cell membrane</location>
        <topology evidence="1">Multi-pass membrane protein</topology>
    </subcellularLocation>
</comment>
<feature type="transmembrane region" description="Helical" evidence="7">
    <location>
        <begin position="172"/>
        <end position="192"/>
    </location>
</feature>
<dbReference type="EMBL" id="FNBI01000011">
    <property type="protein sequence ID" value="SDG09869.1"/>
    <property type="molecule type" value="Genomic_DNA"/>
</dbReference>
<dbReference type="Gene3D" id="1.20.1250.20">
    <property type="entry name" value="MFS general substrate transporter like domains"/>
    <property type="match status" value="1"/>
</dbReference>